<keyword evidence="2" id="KW-0472">Membrane</keyword>
<accession>A0A7C8JNM9</accession>
<name>A0A7C8JNM9_ORBOL</name>
<evidence type="ECO:0000313" key="4">
    <source>
        <dbReference type="Proteomes" id="UP000480548"/>
    </source>
</evidence>
<gene>
    <name evidence="3" type="ORF">TWF703_005863</name>
</gene>
<dbReference type="AlphaFoldDB" id="A0A7C8JNM9"/>
<dbReference type="Proteomes" id="UP000480548">
    <property type="component" value="Unassembled WGS sequence"/>
</dbReference>
<comment type="caution">
    <text evidence="3">The sequence shown here is derived from an EMBL/GenBank/DDBJ whole genome shotgun (WGS) entry which is preliminary data.</text>
</comment>
<evidence type="ECO:0000256" key="2">
    <source>
        <dbReference type="SAM" id="Phobius"/>
    </source>
</evidence>
<feature type="transmembrane region" description="Helical" evidence="2">
    <location>
        <begin position="272"/>
        <end position="294"/>
    </location>
</feature>
<feature type="compositionally biased region" description="Polar residues" evidence="1">
    <location>
        <begin position="149"/>
        <end position="167"/>
    </location>
</feature>
<keyword evidence="2" id="KW-0812">Transmembrane</keyword>
<dbReference type="EMBL" id="WIQZ01000031">
    <property type="protein sequence ID" value="KAF3135768.1"/>
    <property type="molecule type" value="Genomic_DNA"/>
</dbReference>
<organism evidence="3 4">
    <name type="scientific">Orbilia oligospora</name>
    <name type="common">Nematode-trapping fungus</name>
    <name type="synonym">Arthrobotrys oligospora</name>
    <dbReference type="NCBI Taxonomy" id="2813651"/>
    <lineage>
        <taxon>Eukaryota</taxon>
        <taxon>Fungi</taxon>
        <taxon>Dikarya</taxon>
        <taxon>Ascomycota</taxon>
        <taxon>Pezizomycotina</taxon>
        <taxon>Orbiliomycetes</taxon>
        <taxon>Orbiliales</taxon>
        <taxon>Orbiliaceae</taxon>
        <taxon>Orbilia</taxon>
    </lineage>
</organism>
<keyword evidence="2" id="KW-1133">Transmembrane helix</keyword>
<feature type="region of interest" description="Disordered" evidence="1">
    <location>
        <begin position="131"/>
        <end position="167"/>
    </location>
</feature>
<sequence>MWKITAQNPKLSQASRLLSLKAWQRVLQLSLTTKKERFAKILAYTRSQKGISTTISQSIALCFDQMIKYGESSSGPAVYQTESQRQCSNLSLPTTEDSSYRNSTELQFIPLRPPPNNQILKVRDPLEVEGKGKQPVRNWDVPRSDTDVESQGNNYNPTSINRSGSTDEFSTSNSWFSMFKTPVVREADRLFTWRVNCFIIPVAGFSSLAQVTCLPFLLVYTLVDKPDARKAFNTSVAGTILGGVILVVLGFKRALFWLKKVDKQEGATKSRWEILMIVNSLISFVWLWCLYFLLGLRTTAERAISRSNINHLDPEQLMKP</sequence>
<evidence type="ECO:0000256" key="1">
    <source>
        <dbReference type="SAM" id="MobiDB-lite"/>
    </source>
</evidence>
<feature type="transmembrane region" description="Helical" evidence="2">
    <location>
        <begin position="195"/>
        <end position="220"/>
    </location>
</feature>
<feature type="transmembrane region" description="Helical" evidence="2">
    <location>
        <begin position="232"/>
        <end position="251"/>
    </location>
</feature>
<proteinExistence type="predicted"/>
<evidence type="ECO:0000313" key="3">
    <source>
        <dbReference type="EMBL" id="KAF3135768.1"/>
    </source>
</evidence>
<reference evidence="3 4" key="1">
    <citation type="submission" date="2019-06" db="EMBL/GenBank/DDBJ databases">
        <authorList>
            <person name="Palmer J.M."/>
        </authorList>
    </citation>
    <scope>NUCLEOTIDE SEQUENCE [LARGE SCALE GENOMIC DNA]</scope>
    <source>
        <strain evidence="3 4">TWF703</strain>
    </source>
</reference>
<protein>
    <submittedName>
        <fullName evidence="3">Uncharacterized protein</fullName>
    </submittedName>
</protein>